<evidence type="ECO:0000259" key="4">
    <source>
        <dbReference type="PROSITE" id="PS51820"/>
    </source>
</evidence>
<dbReference type="InterPro" id="IPR012341">
    <property type="entry name" value="6hp_glycosidase-like_sf"/>
</dbReference>
<dbReference type="Gene3D" id="1.50.10.10">
    <property type="match status" value="1"/>
</dbReference>
<name>A0A3B1BWT2_9ZZZZ</name>
<dbReference type="InterPro" id="IPR013737">
    <property type="entry name" value="Bac_rhamnosid_N"/>
</dbReference>
<organism evidence="5">
    <name type="scientific">hydrothermal vent metagenome</name>
    <dbReference type="NCBI Taxonomy" id="652676"/>
    <lineage>
        <taxon>unclassified sequences</taxon>
        <taxon>metagenomes</taxon>
        <taxon>ecological metagenomes</taxon>
    </lineage>
</organism>
<dbReference type="Pfam" id="PF05592">
    <property type="entry name" value="Bac_rhamnosid"/>
    <property type="match status" value="1"/>
</dbReference>
<dbReference type="SMART" id="SM00758">
    <property type="entry name" value="PA14"/>
    <property type="match status" value="1"/>
</dbReference>
<dbReference type="SUPFAM" id="SSF56988">
    <property type="entry name" value="Anthrax protective antigen"/>
    <property type="match status" value="1"/>
</dbReference>
<dbReference type="Pfam" id="PF13290">
    <property type="entry name" value="CHB_HEX_C_1"/>
    <property type="match status" value="1"/>
</dbReference>
<dbReference type="InterPro" id="IPR011658">
    <property type="entry name" value="PA14_dom"/>
</dbReference>
<dbReference type="InterPro" id="IPR016007">
    <property type="entry name" value="Alpha_rhamnosid"/>
</dbReference>
<sequence>MREIIKIFILFSVFTLSIGASQMSIKNLRCEDKVNPLGVDIVNPRFSWNLESNQRGVKQNAYQILVASSLEDLNAEKADVWNSGKIASDKSIQIYYEGKPLKSNNKYFWKVKVWDQDGKTHTSKTAFWTTGLFKESDWKAKWIGLDKAVGDDDPDIPKRKLSARMLRHEFNINKKIKSATAFISGLGLFELYINGEKIGDQVLSPGLTEYNKRTFYMTFDVTKNLQSSQNAIGVILGNGRYFAPRSDEPTATRTYGFPKVICQLEIKYEDGTTNQVVTDGSWKLTTNGPIRKNNEYDGEYYDARMELKGWDKINYDDSGWMNAELVEKPGELLVAQPNDPIKIMEEVTPIAVSEIKPGMFIFDMGQNMVGWVELFVKGKRGDKVTLRFAERLNDDGSLFLDNIRSAEVTDTYILKGGDNESWEPRFTYHGFRFVEMIGYPGTPTLSSIKGKVVYDSLEVTGSFECSNPLINSIYKNAYWGIRGNYRSIPTDCPQRDERQGWLGDRSAECTGESFIFDISKLYSKWVTDMRDAQKESGSLPDVAPSYWPFYNDNTTWPGTYLFASDMLYNQYGDLKTIKNNYPNMQKWIKYMSQFMKNGIMPKDTYGDWCVPPEDLKLIHTNDPLRTTSSEYIGTAYFYYELKMMEKFAKLLGKENDEAQYSEVAAEMKTAFNKKFLDKKNIRYSNNSQTANILALAFDLVPTEYKERIVDNLLQKILGESDGHVGNGIIGGQWLMRTLTDNGHADVAYLLASQSTYPSWGYMVKQGATTIWELWNGDHGDPAMNSGNHVMLLGDLIIWFYEDLAGIKADPAKPAFKHILMKPYVLGDLKYVTASYNSAYGKITSNWKLDDNKFSWDISIPANTTATISVPTLEKEDVLEGNQLASKSDHISFVRWDDNYAVFEVGSGDYSFSSDGAAKNITKPYASAPVITPSDTIIVAGDKIIATITCDDKQAVIRYTYDGSEPTELSPKYDKPLTITESTSIIAKAFRDGYNPSIQTRVNYDFVDPNKNGVLWELYEGKFKKLPDFDKLKSVKNGKVYQFNLDKIDVPQHNFALKLNSYVQIDKDGEYDFYISSNDGSKLYIDDKLIVDNDGEHGPKQLSGRVYLNKGKHAIRAEYFQSGGSKVLLVFYSSNEISYKPVPGSKLFLNK</sequence>
<evidence type="ECO:0000256" key="3">
    <source>
        <dbReference type="ARBA" id="ARBA00022801"/>
    </source>
</evidence>
<gene>
    <name evidence="5" type="ORF">MNBD_IGNAVI01-528</name>
</gene>
<dbReference type="InterPro" id="IPR035398">
    <property type="entry name" value="Bac_rhamnosid_C"/>
</dbReference>
<dbReference type="AlphaFoldDB" id="A0A3B1BWT2"/>
<dbReference type="SUPFAM" id="SSF48208">
    <property type="entry name" value="Six-hairpin glycosidases"/>
    <property type="match status" value="1"/>
</dbReference>
<protein>
    <recommendedName>
        <fullName evidence="2">alpha-L-rhamnosidase</fullName>
        <ecNumber evidence="2">3.2.1.40</ecNumber>
    </recommendedName>
</protein>
<dbReference type="Gene3D" id="2.60.420.10">
    <property type="entry name" value="Maltose phosphorylase, domain 3"/>
    <property type="match status" value="1"/>
</dbReference>
<dbReference type="Gene3D" id="2.60.40.10">
    <property type="entry name" value="Immunoglobulins"/>
    <property type="match status" value="1"/>
</dbReference>
<dbReference type="Pfam" id="PF07691">
    <property type="entry name" value="PA14"/>
    <property type="match status" value="1"/>
</dbReference>
<evidence type="ECO:0000256" key="2">
    <source>
        <dbReference type="ARBA" id="ARBA00012652"/>
    </source>
</evidence>
<dbReference type="InterPro" id="IPR035396">
    <property type="entry name" value="Bac_rhamnosid6H"/>
</dbReference>
<dbReference type="InterPro" id="IPR008902">
    <property type="entry name" value="Rhamnosid_concanavalin"/>
</dbReference>
<dbReference type="PANTHER" id="PTHR33307:SF6">
    <property type="entry name" value="ALPHA-RHAMNOSIDASE (EUROFUNG)-RELATED"/>
    <property type="match status" value="1"/>
</dbReference>
<feature type="domain" description="PA14" evidence="4">
    <location>
        <begin position="1008"/>
        <end position="1145"/>
    </location>
</feature>
<dbReference type="InterPro" id="IPR013783">
    <property type="entry name" value="Ig-like_fold"/>
</dbReference>
<dbReference type="Pfam" id="PF25788">
    <property type="entry name" value="Ig_Rha78A_N"/>
    <property type="match status" value="1"/>
</dbReference>
<evidence type="ECO:0000256" key="1">
    <source>
        <dbReference type="ARBA" id="ARBA00001445"/>
    </source>
</evidence>
<dbReference type="Gene3D" id="2.60.120.260">
    <property type="entry name" value="Galactose-binding domain-like"/>
    <property type="match status" value="2"/>
</dbReference>
<dbReference type="InterPro" id="IPR059177">
    <property type="entry name" value="GH29D-like_dom"/>
</dbReference>
<dbReference type="Pfam" id="PF17390">
    <property type="entry name" value="Bac_rhamnosid_C"/>
    <property type="match status" value="1"/>
</dbReference>
<accession>A0A3B1BWT2</accession>
<dbReference type="PROSITE" id="PS51820">
    <property type="entry name" value="PA14"/>
    <property type="match status" value="1"/>
</dbReference>
<dbReference type="EMBL" id="UOGD01000123">
    <property type="protein sequence ID" value="VAX18961.1"/>
    <property type="molecule type" value="Genomic_DNA"/>
</dbReference>
<dbReference type="PANTHER" id="PTHR33307">
    <property type="entry name" value="ALPHA-RHAMNOSIDASE (EUROFUNG)"/>
    <property type="match status" value="1"/>
</dbReference>
<evidence type="ECO:0000313" key="5">
    <source>
        <dbReference type="EMBL" id="VAX18961.1"/>
    </source>
</evidence>
<dbReference type="Pfam" id="PF17389">
    <property type="entry name" value="Bac_rhamnosid6H"/>
    <property type="match status" value="1"/>
</dbReference>
<dbReference type="GO" id="GO:0030596">
    <property type="term" value="F:alpha-L-rhamnosidase activity"/>
    <property type="evidence" value="ECO:0007669"/>
    <property type="project" value="UniProtKB-EC"/>
</dbReference>
<dbReference type="EC" id="3.2.1.40" evidence="2"/>
<keyword evidence="5" id="KW-0326">Glycosidase</keyword>
<dbReference type="Gene3D" id="3.90.182.10">
    <property type="entry name" value="Toxin - Anthrax Protective Antigen,domain 1"/>
    <property type="match status" value="1"/>
</dbReference>
<dbReference type="InterPro" id="IPR037524">
    <property type="entry name" value="PA14/GLEYA"/>
</dbReference>
<proteinExistence type="predicted"/>
<keyword evidence="3 5" id="KW-0378">Hydrolase</keyword>
<dbReference type="GO" id="GO:0005975">
    <property type="term" value="P:carbohydrate metabolic process"/>
    <property type="evidence" value="ECO:0007669"/>
    <property type="project" value="InterPro"/>
</dbReference>
<dbReference type="Pfam" id="PF08531">
    <property type="entry name" value="Bac_rhamnosid_N"/>
    <property type="match status" value="1"/>
</dbReference>
<comment type="catalytic activity">
    <reaction evidence="1">
        <text>Hydrolysis of terminal non-reducing alpha-L-rhamnose residues in alpha-L-rhamnosides.</text>
        <dbReference type="EC" id="3.2.1.40"/>
    </reaction>
</comment>
<reference evidence="5" key="1">
    <citation type="submission" date="2018-06" db="EMBL/GenBank/DDBJ databases">
        <authorList>
            <person name="Zhirakovskaya E."/>
        </authorList>
    </citation>
    <scope>NUCLEOTIDE SEQUENCE</scope>
</reference>
<dbReference type="InterPro" id="IPR008928">
    <property type="entry name" value="6-hairpin_glycosidase_sf"/>
</dbReference>